<feature type="transmembrane region" description="Helical" evidence="11">
    <location>
        <begin position="221"/>
        <end position="244"/>
    </location>
</feature>
<keyword evidence="7 10" id="KW-0675">Receptor</keyword>
<evidence type="ECO:0000256" key="7">
    <source>
        <dbReference type="ARBA" id="ARBA00023170"/>
    </source>
</evidence>
<dbReference type="InParanoid" id="A0A6P8NLP2"/>
<evidence type="ECO:0000259" key="12">
    <source>
        <dbReference type="PROSITE" id="PS50262"/>
    </source>
</evidence>
<dbReference type="PANTHER" id="PTHR11334:SF29">
    <property type="entry name" value="MAS-RELATED G-PROTEIN COUPLED RECEPTOR MEMBER X2"/>
    <property type="match status" value="1"/>
</dbReference>
<dbReference type="GO" id="GO:0004930">
    <property type="term" value="F:G protein-coupled receptor activity"/>
    <property type="evidence" value="ECO:0007669"/>
    <property type="project" value="UniProtKB-KW"/>
</dbReference>
<evidence type="ECO:0000256" key="2">
    <source>
        <dbReference type="ARBA" id="ARBA00022475"/>
    </source>
</evidence>
<feature type="transmembrane region" description="Helical" evidence="11">
    <location>
        <begin position="181"/>
        <end position="200"/>
    </location>
</feature>
<dbReference type="GO" id="GO:0005886">
    <property type="term" value="C:plasma membrane"/>
    <property type="evidence" value="ECO:0007669"/>
    <property type="project" value="UniProtKB-SubCell"/>
</dbReference>
<evidence type="ECO:0000313" key="14">
    <source>
        <dbReference type="RefSeq" id="XP_033777002.1"/>
    </source>
</evidence>
<feature type="transmembrane region" description="Helical" evidence="11">
    <location>
        <begin position="58"/>
        <end position="82"/>
    </location>
</feature>
<sequence length="305" mass="35320">MVTTVNPDNFSENKTSYLIVFFIECVVIPIIIFFGLVGNGIVLWFLGFKIKRNKFAIYILNLATADFLFLLSLSVPLLLYYLENLVFSSKVSKHVLIASLFLYLFSYNTSQYFLTAISVERCLSILYPIWYHCHRPKHLSTVLCALLWALAFLLAGTEYFICMNKLYLLKYPEIQTYGCHAISIFTFLLTFMVFTPIMVISSLTLVRKVQSCSLRRQPPKLYIIIVVTVTLFLICSIPFRIILFVKNYFADSPSEIFVSCCILLSTVSSSINPFVYFYLGNRRRQRSAQFFKEILQRIFTDDTES</sequence>
<evidence type="ECO:0000256" key="1">
    <source>
        <dbReference type="ARBA" id="ARBA00004651"/>
    </source>
</evidence>
<dbReference type="OrthoDB" id="9631784at2759"/>
<dbReference type="InterPro" id="IPR000276">
    <property type="entry name" value="GPCR_Rhodpsn"/>
</dbReference>
<keyword evidence="13" id="KW-1185">Reference proteome</keyword>
<dbReference type="PRINTS" id="PR00237">
    <property type="entry name" value="GPCRRHODOPSN"/>
</dbReference>
<dbReference type="GeneID" id="117348702"/>
<organism evidence="13 14">
    <name type="scientific">Geotrypetes seraphini</name>
    <name type="common">Gaboon caecilian</name>
    <name type="synonym">Caecilia seraphini</name>
    <dbReference type="NCBI Taxonomy" id="260995"/>
    <lineage>
        <taxon>Eukaryota</taxon>
        <taxon>Metazoa</taxon>
        <taxon>Chordata</taxon>
        <taxon>Craniata</taxon>
        <taxon>Vertebrata</taxon>
        <taxon>Euteleostomi</taxon>
        <taxon>Amphibia</taxon>
        <taxon>Gymnophiona</taxon>
        <taxon>Geotrypetes</taxon>
    </lineage>
</organism>
<evidence type="ECO:0000256" key="5">
    <source>
        <dbReference type="ARBA" id="ARBA00023040"/>
    </source>
</evidence>
<dbReference type="PANTHER" id="PTHR11334">
    <property type="entry name" value="MAS-RELATED G-PROTEIN COUPLED RECEPTOR"/>
    <property type="match status" value="1"/>
</dbReference>
<dbReference type="Proteomes" id="UP000515159">
    <property type="component" value="Chromosome 14"/>
</dbReference>
<evidence type="ECO:0000256" key="8">
    <source>
        <dbReference type="ARBA" id="ARBA00023224"/>
    </source>
</evidence>
<reference evidence="14" key="1">
    <citation type="submission" date="2025-08" db="UniProtKB">
        <authorList>
            <consortium name="RefSeq"/>
        </authorList>
    </citation>
    <scope>IDENTIFICATION</scope>
</reference>
<dbReference type="PRINTS" id="PR02108">
    <property type="entry name" value="MRGPCRFAMILY"/>
</dbReference>
<dbReference type="RefSeq" id="XP_033777002.1">
    <property type="nucleotide sequence ID" value="XM_033921111.1"/>
</dbReference>
<evidence type="ECO:0000256" key="4">
    <source>
        <dbReference type="ARBA" id="ARBA00022989"/>
    </source>
</evidence>
<feature type="transmembrane region" description="Helical" evidence="11">
    <location>
        <begin position="94"/>
        <end position="119"/>
    </location>
</feature>
<keyword evidence="2" id="KW-1003">Cell membrane</keyword>
<evidence type="ECO:0000256" key="10">
    <source>
        <dbReference type="RuleBase" id="RU000688"/>
    </source>
</evidence>
<accession>A0A6P8NLP2</accession>
<evidence type="ECO:0000256" key="3">
    <source>
        <dbReference type="ARBA" id="ARBA00022692"/>
    </source>
</evidence>
<dbReference type="KEGG" id="gsh:117348702"/>
<feature type="transmembrane region" description="Helical" evidence="11">
    <location>
        <begin position="17"/>
        <end position="46"/>
    </location>
</feature>
<evidence type="ECO:0000256" key="9">
    <source>
        <dbReference type="ARBA" id="ARBA00061394"/>
    </source>
</evidence>
<evidence type="ECO:0000256" key="11">
    <source>
        <dbReference type="SAM" id="Phobius"/>
    </source>
</evidence>
<keyword evidence="5 10" id="KW-0297">G-protein coupled receptor</keyword>
<dbReference type="PROSITE" id="PS00237">
    <property type="entry name" value="G_PROTEIN_RECEP_F1_1"/>
    <property type="match status" value="1"/>
</dbReference>
<gene>
    <name evidence="14" type="primary">LOC117348702</name>
</gene>
<dbReference type="InterPro" id="IPR026234">
    <property type="entry name" value="MRGPCRFAMILY"/>
</dbReference>
<comment type="similarity">
    <text evidence="9">Belongs to the G-protein coupled receptor 1 family. Mas subfamily.</text>
</comment>
<feature type="domain" description="G-protein coupled receptors family 1 profile" evidence="12">
    <location>
        <begin position="38"/>
        <end position="276"/>
    </location>
</feature>
<name>A0A6P8NLP2_GEOSA</name>
<keyword evidence="6 11" id="KW-0472">Membrane</keyword>
<keyword evidence="8 10" id="KW-0807">Transducer</keyword>
<dbReference type="FunFam" id="1.20.1070.10:FF:000193">
    <property type="entry name" value="Mas-related G-protein coupled receptor member E"/>
    <property type="match status" value="1"/>
</dbReference>
<feature type="transmembrane region" description="Helical" evidence="11">
    <location>
        <begin position="256"/>
        <end position="279"/>
    </location>
</feature>
<comment type="subcellular location">
    <subcellularLocation>
        <location evidence="1">Cell membrane</location>
        <topology evidence="1">Multi-pass membrane protein</topology>
    </subcellularLocation>
</comment>
<dbReference type="Gene3D" id="1.20.1070.10">
    <property type="entry name" value="Rhodopsin 7-helix transmembrane proteins"/>
    <property type="match status" value="1"/>
</dbReference>
<evidence type="ECO:0000313" key="13">
    <source>
        <dbReference type="Proteomes" id="UP000515159"/>
    </source>
</evidence>
<dbReference type="PROSITE" id="PS50262">
    <property type="entry name" value="G_PROTEIN_RECEP_F1_2"/>
    <property type="match status" value="1"/>
</dbReference>
<keyword evidence="4 11" id="KW-1133">Transmembrane helix</keyword>
<feature type="transmembrane region" description="Helical" evidence="11">
    <location>
        <begin position="139"/>
        <end position="161"/>
    </location>
</feature>
<protein>
    <submittedName>
        <fullName evidence="14">Mas-related G-protein coupled receptor member H-like</fullName>
    </submittedName>
</protein>
<evidence type="ECO:0000256" key="6">
    <source>
        <dbReference type="ARBA" id="ARBA00023136"/>
    </source>
</evidence>
<keyword evidence="3 10" id="KW-0812">Transmembrane</keyword>
<proteinExistence type="inferred from homology"/>
<dbReference type="SUPFAM" id="SSF81321">
    <property type="entry name" value="Family A G protein-coupled receptor-like"/>
    <property type="match status" value="1"/>
</dbReference>
<dbReference type="Pfam" id="PF00001">
    <property type="entry name" value="7tm_1"/>
    <property type="match status" value="1"/>
</dbReference>
<dbReference type="InterPro" id="IPR017452">
    <property type="entry name" value="GPCR_Rhodpsn_7TM"/>
</dbReference>
<dbReference type="AlphaFoldDB" id="A0A6P8NLP2"/>